<keyword evidence="4" id="KW-1185">Reference proteome</keyword>
<dbReference type="AlphaFoldDB" id="A0A6A6YCN8"/>
<dbReference type="Proteomes" id="UP000504636">
    <property type="component" value="Unplaced"/>
</dbReference>
<dbReference type="RefSeq" id="XP_033572748.1">
    <property type="nucleotide sequence ID" value="XM_033714738.1"/>
</dbReference>
<dbReference type="EMBL" id="MU003708">
    <property type="protein sequence ID" value="KAF2805784.1"/>
    <property type="molecule type" value="Genomic_DNA"/>
</dbReference>
<evidence type="ECO:0000259" key="2">
    <source>
        <dbReference type="PROSITE" id="PS51253"/>
    </source>
</evidence>
<protein>
    <recommendedName>
        <fullName evidence="2">HTH CENPB-type domain-containing protein</fullName>
    </recommendedName>
</protein>
<dbReference type="Pfam" id="PF03221">
    <property type="entry name" value="HTH_Tnp_Tc5"/>
    <property type="match status" value="1"/>
</dbReference>
<reference evidence="5" key="3">
    <citation type="submission" date="2025-04" db="UniProtKB">
        <authorList>
            <consortium name="RefSeq"/>
        </authorList>
    </citation>
    <scope>IDENTIFICATION</scope>
    <source>
        <strain evidence="5">CBS 304.34</strain>
    </source>
</reference>
<reference evidence="3 5" key="1">
    <citation type="journal article" date="2020" name="Stud. Mycol.">
        <title>101 Dothideomycetes genomes: a test case for predicting lifestyles and emergence of pathogens.</title>
        <authorList>
            <person name="Haridas S."/>
            <person name="Albert R."/>
            <person name="Binder M."/>
            <person name="Bloem J."/>
            <person name="Labutti K."/>
            <person name="Salamov A."/>
            <person name="Andreopoulos B."/>
            <person name="Baker S."/>
            <person name="Barry K."/>
            <person name="Bills G."/>
            <person name="Bluhm B."/>
            <person name="Cannon C."/>
            <person name="Castanera R."/>
            <person name="Culley D."/>
            <person name="Daum C."/>
            <person name="Ezra D."/>
            <person name="Gonzalez J."/>
            <person name="Henrissat B."/>
            <person name="Kuo A."/>
            <person name="Liang C."/>
            <person name="Lipzen A."/>
            <person name="Lutzoni F."/>
            <person name="Magnuson J."/>
            <person name="Mondo S."/>
            <person name="Nolan M."/>
            <person name="Ohm R."/>
            <person name="Pangilinan J."/>
            <person name="Park H.-J."/>
            <person name="Ramirez L."/>
            <person name="Alfaro M."/>
            <person name="Sun H."/>
            <person name="Tritt A."/>
            <person name="Yoshinaga Y."/>
            <person name="Zwiers L.-H."/>
            <person name="Turgeon B."/>
            <person name="Goodwin S."/>
            <person name="Spatafora J."/>
            <person name="Crous P."/>
            <person name="Grigoriev I."/>
        </authorList>
    </citation>
    <scope>NUCLEOTIDE SEQUENCE</scope>
    <source>
        <strain evidence="3 5">CBS 304.34</strain>
    </source>
</reference>
<dbReference type="GO" id="GO:0003677">
    <property type="term" value="F:DNA binding"/>
    <property type="evidence" value="ECO:0007669"/>
    <property type="project" value="UniProtKB-KW"/>
</dbReference>
<feature type="non-terminal residue" evidence="3">
    <location>
        <position position="1"/>
    </location>
</feature>
<gene>
    <name evidence="3 5" type="ORF">BDZ99DRAFT_365398</name>
</gene>
<dbReference type="OrthoDB" id="3937230at2759"/>
<evidence type="ECO:0000256" key="1">
    <source>
        <dbReference type="ARBA" id="ARBA00023125"/>
    </source>
</evidence>
<evidence type="ECO:0000313" key="4">
    <source>
        <dbReference type="Proteomes" id="UP000504636"/>
    </source>
</evidence>
<dbReference type="PROSITE" id="PS51253">
    <property type="entry name" value="HTH_CENPB"/>
    <property type="match status" value="1"/>
</dbReference>
<feature type="non-terminal residue" evidence="3">
    <location>
        <position position="88"/>
    </location>
</feature>
<reference evidence="5" key="2">
    <citation type="submission" date="2020-04" db="EMBL/GenBank/DDBJ databases">
        <authorList>
            <consortium name="NCBI Genome Project"/>
        </authorList>
    </citation>
    <scope>NUCLEOTIDE SEQUENCE</scope>
    <source>
        <strain evidence="5">CBS 304.34</strain>
    </source>
</reference>
<dbReference type="GeneID" id="54455631"/>
<evidence type="ECO:0000313" key="3">
    <source>
        <dbReference type="EMBL" id="KAF2805784.1"/>
    </source>
</evidence>
<name>A0A6A6YCN8_9PEZI</name>
<proteinExistence type="predicted"/>
<dbReference type="InterPro" id="IPR006600">
    <property type="entry name" value="HTH_CenpB_DNA-bd_dom"/>
</dbReference>
<sequence length="88" mass="10364">SQQYLTPDEEKAVIKFLLLMSNLGQPVRIKFIPSLAFCVARNRLKNKPIKPPGKNWARGFKKRHPELKAKTVRAINWKRHRNNIYNKI</sequence>
<accession>A0A6A6YCN8</accession>
<organism evidence="3">
    <name type="scientific">Mytilinidion resinicola</name>
    <dbReference type="NCBI Taxonomy" id="574789"/>
    <lineage>
        <taxon>Eukaryota</taxon>
        <taxon>Fungi</taxon>
        <taxon>Dikarya</taxon>
        <taxon>Ascomycota</taxon>
        <taxon>Pezizomycotina</taxon>
        <taxon>Dothideomycetes</taxon>
        <taxon>Pleosporomycetidae</taxon>
        <taxon>Mytilinidiales</taxon>
        <taxon>Mytilinidiaceae</taxon>
        <taxon>Mytilinidion</taxon>
    </lineage>
</organism>
<evidence type="ECO:0000313" key="5">
    <source>
        <dbReference type="RefSeq" id="XP_033572748.1"/>
    </source>
</evidence>
<feature type="domain" description="HTH CENPB-type" evidence="2">
    <location>
        <begin position="1"/>
        <end position="70"/>
    </location>
</feature>
<keyword evidence="1" id="KW-0238">DNA-binding</keyword>